<evidence type="ECO:0000256" key="1">
    <source>
        <dbReference type="SAM" id="SignalP"/>
    </source>
</evidence>
<keyword evidence="3" id="KW-1185">Reference proteome</keyword>
<gene>
    <name evidence="2" type="ORF">GM676_25900</name>
</gene>
<dbReference type="OrthoDB" id="547680at2"/>
<organism evidence="2 3">
    <name type="scientific">Duganella radicis</name>
    <dbReference type="NCBI Taxonomy" id="551988"/>
    <lineage>
        <taxon>Bacteria</taxon>
        <taxon>Pseudomonadati</taxon>
        <taxon>Pseudomonadota</taxon>
        <taxon>Betaproteobacteria</taxon>
        <taxon>Burkholderiales</taxon>
        <taxon>Oxalobacteraceae</taxon>
        <taxon>Telluria group</taxon>
        <taxon>Duganella</taxon>
    </lineage>
</organism>
<dbReference type="AlphaFoldDB" id="A0A6L6PQ09"/>
<dbReference type="RefSeq" id="WP_155467092.1">
    <property type="nucleotide sequence ID" value="NZ_WNKY01000045.1"/>
</dbReference>
<protein>
    <submittedName>
        <fullName evidence="2">Transporter substrate-binding domain-containing protein</fullName>
    </submittedName>
</protein>
<feature type="signal peptide" evidence="1">
    <location>
        <begin position="1"/>
        <end position="31"/>
    </location>
</feature>
<keyword evidence="1" id="KW-0732">Signal</keyword>
<sequence>MQPPVKLIHPSRRSALLALMSLALGVPDTRAAGEVMAYRYWDSGRTPKRDDYLIAALKLALDKTAASYGGYTVDRLLDNMSTSRVRREIHTGQRLNIYVGPWRDMDEGAPEERNFMVDTPVMAGLLGYRTLLVRKSEVVDFARITDAARLKQLVAGMGRGWVDVKVLRHNGYKVEDSGNLATLVEMLVNKRFDYLPLSVTEAGSVLAQDTPLTRQLTTVPDLVLYYPLPSMFYVSPNAPLLAERMEKGLATAKRDGSLDELTARHFQKEIKQLKSSAMRCFALANPLLPKRYAAEPPALVTSGAKS</sequence>
<proteinExistence type="predicted"/>
<dbReference type="EMBL" id="WNKY01000045">
    <property type="protein sequence ID" value="MTV41002.1"/>
    <property type="molecule type" value="Genomic_DNA"/>
</dbReference>
<name>A0A6L6PQ09_9BURK</name>
<dbReference type="SUPFAM" id="SSF53850">
    <property type="entry name" value="Periplasmic binding protein-like II"/>
    <property type="match status" value="1"/>
</dbReference>
<accession>A0A6L6PQ09</accession>
<dbReference type="Proteomes" id="UP000475582">
    <property type="component" value="Unassembled WGS sequence"/>
</dbReference>
<dbReference type="Gene3D" id="3.40.190.10">
    <property type="entry name" value="Periplasmic binding protein-like II"/>
    <property type="match status" value="2"/>
</dbReference>
<evidence type="ECO:0000313" key="2">
    <source>
        <dbReference type="EMBL" id="MTV41002.1"/>
    </source>
</evidence>
<reference evidence="2 3" key="1">
    <citation type="submission" date="2019-11" db="EMBL/GenBank/DDBJ databases">
        <title>Type strains purchased from KCTC, JCM and DSMZ.</title>
        <authorList>
            <person name="Lu H."/>
        </authorList>
    </citation>
    <scope>NUCLEOTIDE SEQUENCE [LARGE SCALE GENOMIC DNA]</scope>
    <source>
        <strain evidence="2 3">KCTC 22382</strain>
    </source>
</reference>
<comment type="caution">
    <text evidence="2">The sequence shown here is derived from an EMBL/GenBank/DDBJ whole genome shotgun (WGS) entry which is preliminary data.</text>
</comment>
<evidence type="ECO:0000313" key="3">
    <source>
        <dbReference type="Proteomes" id="UP000475582"/>
    </source>
</evidence>
<feature type="chain" id="PRO_5026861367" evidence="1">
    <location>
        <begin position="32"/>
        <end position="306"/>
    </location>
</feature>